<comment type="function">
    <text evidence="11">May be involved in plant defense signaling.</text>
</comment>
<feature type="compositionally biased region" description="Low complexity" evidence="14">
    <location>
        <begin position="383"/>
        <end position="393"/>
    </location>
</feature>
<dbReference type="InterPro" id="IPR050823">
    <property type="entry name" value="Plant_Ser_Thr_Prot_Kinase"/>
</dbReference>
<feature type="compositionally biased region" description="Gly residues" evidence="14">
    <location>
        <begin position="37"/>
        <end position="52"/>
    </location>
</feature>
<dbReference type="AlphaFoldDB" id="A0A835FX84"/>
<comment type="similarity">
    <text evidence="2">Belongs to the protein kinase superfamily. Ser/Thr protein kinase family.</text>
</comment>
<feature type="binding site" evidence="12">
    <location>
        <position position="114"/>
    </location>
    <ligand>
        <name>ATP</name>
        <dbReference type="ChEBI" id="CHEBI:30616"/>
    </ligand>
</feature>
<organism evidence="16 17">
    <name type="scientific">Digitaria exilis</name>
    <dbReference type="NCBI Taxonomy" id="1010633"/>
    <lineage>
        <taxon>Eukaryota</taxon>
        <taxon>Viridiplantae</taxon>
        <taxon>Streptophyta</taxon>
        <taxon>Embryophyta</taxon>
        <taxon>Tracheophyta</taxon>
        <taxon>Spermatophyta</taxon>
        <taxon>Magnoliopsida</taxon>
        <taxon>Liliopsida</taxon>
        <taxon>Poales</taxon>
        <taxon>Poaceae</taxon>
        <taxon>PACMAD clade</taxon>
        <taxon>Panicoideae</taxon>
        <taxon>Panicodae</taxon>
        <taxon>Paniceae</taxon>
        <taxon>Anthephorinae</taxon>
        <taxon>Digitaria</taxon>
    </lineage>
</organism>
<dbReference type="FunFam" id="1.10.510.10:FF:000032">
    <property type="entry name" value="Serine/threonine-protein kinase PBS1"/>
    <property type="match status" value="1"/>
</dbReference>
<dbReference type="PROSITE" id="PS00107">
    <property type="entry name" value="PROTEIN_KINASE_ATP"/>
    <property type="match status" value="1"/>
</dbReference>
<keyword evidence="9 12" id="KW-0067">ATP-binding</keyword>
<feature type="region of interest" description="Disordered" evidence="14">
    <location>
        <begin position="18"/>
        <end position="54"/>
    </location>
</feature>
<comment type="caution">
    <text evidence="16">The sequence shown here is derived from an EMBL/GenBank/DDBJ whole genome shotgun (WGS) entry which is preliminary data.</text>
</comment>
<dbReference type="InterPro" id="IPR008271">
    <property type="entry name" value="Ser/Thr_kinase_AS"/>
</dbReference>
<evidence type="ECO:0000256" key="9">
    <source>
        <dbReference type="ARBA" id="ARBA00022840"/>
    </source>
</evidence>
<dbReference type="InterPro" id="IPR001245">
    <property type="entry name" value="Ser-Thr/Tyr_kinase_cat_dom"/>
</dbReference>
<protein>
    <recommendedName>
        <fullName evidence="3">non-specific serine/threonine protein kinase</fullName>
        <ecNumber evidence="3">2.7.11.1</ecNumber>
    </recommendedName>
</protein>
<keyword evidence="17" id="KW-1185">Reference proteome</keyword>
<evidence type="ECO:0000256" key="13">
    <source>
        <dbReference type="RuleBase" id="RU000304"/>
    </source>
</evidence>
<evidence type="ECO:0000313" key="16">
    <source>
        <dbReference type="EMBL" id="KAF8780498.1"/>
    </source>
</evidence>
<reference evidence="16" key="1">
    <citation type="submission" date="2020-07" db="EMBL/GenBank/DDBJ databases">
        <title>Genome sequence and genetic diversity analysis of an under-domesticated orphan crop, white fonio (Digitaria exilis).</title>
        <authorList>
            <person name="Bennetzen J.L."/>
            <person name="Chen S."/>
            <person name="Ma X."/>
            <person name="Wang X."/>
            <person name="Yssel A.E.J."/>
            <person name="Chaluvadi S.R."/>
            <person name="Johnson M."/>
            <person name="Gangashetty P."/>
            <person name="Hamidou F."/>
            <person name="Sanogo M.D."/>
            <person name="Zwaenepoel A."/>
            <person name="Wallace J."/>
            <person name="Van De Peer Y."/>
            <person name="Van Deynze A."/>
        </authorList>
    </citation>
    <scope>NUCLEOTIDE SEQUENCE</scope>
    <source>
        <tissue evidence="16">Leaves</tissue>
    </source>
</reference>
<evidence type="ECO:0000256" key="12">
    <source>
        <dbReference type="PROSITE-ProRule" id="PRU10141"/>
    </source>
</evidence>
<keyword evidence="8" id="KW-0418">Kinase</keyword>
<dbReference type="Gene3D" id="1.10.510.10">
    <property type="entry name" value="Transferase(Phosphotransferase) domain 1"/>
    <property type="match status" value="1"/>
</dbReference>
<keyword evidence="4" id="KW-1003">Cell membrane</keyword>
<dbReference type="Gene3D" id="3.30.200.20">
    <property type="entry name" value="Phosphorylase Kinase, domain 1"/>
    <property type="match status" value="1"/>
</dbReference>
<evidence type="ECO:0000313" key="17">
    <source>
        <dbReference type="Proteomes" id="UP000636709"/>
    </source>
</evidence>
<dbReference type="InterPro" id="IPR000719">
    <property type="entry name" value="Prot_kinase_dom"/>
</dbReference>
<dbReference type="Proteomes" id="UP000636709">
    <property type="component" value="Unassembled WGS sequence"/>
</dbReference>
<dbReference type="GO" id="GO:0005886">
    <property type="term" value="C:plasma membrane"/>
    <property type="evidence" value="ECO:0007669"/>
    <property type="project" value="UniProtKB-SubCell"/>
</dbReference>
<evidence type="ECO:0000256" key="4">
    <source>
        <dbReference type="ARBA" id="ARBA00022475"/>
    </source>
</evidence>
<dbReference type="PROSITE" id="PS00108">
    <property type="entry name" value="PROTEIN_KINASE_ST"/>
    <property type="match status" value="1"/>
</dbReference>
<evidence type="ECO:0000259" key="15">
    <source>
        <dbReference type="PROSITE" id="PS50011"/>
    </source>
</evidence>
<gene>
    <name evidence="16" type="ORF">HU200_001623</name>
</gene>
<dbReference type="EMBL" id="JACEFO010000138">
    <property type="protein sequence ID" value="KAF8780498.1"/>
    <property type="molecule type" value="Genomic_DNA"/>
</dbReference>
<evidence type="ECO:0000256" key="5">
    <source>
        <dbReference type="ARBA" id="ARBA00022527"/>
    </source>
</evidence>
<keyword evidence="6" id="KW-0808">Transferase</keyword>
<dbReference type="GO" id="GO:0005524">
    <property type="term" value="F:ATP binding"/>
    <property type="evidence" value="ECO:0007669"/>
    <property type="project" value="UniProtKB-UniRule"/>
</dbReference>
<evidence type="ECO:0000256" key="8">
    <source>
        <dbReference type="ARBA" id="ARBA00022777"/>
    </source>
</evidence>
<dbReference type="GO" id="GO:0004674">
    <property type="term" value="F:protein serine/threonine kinase activity"/>
    <property type="evidence" value="ECO:0007669"/>
    <property type="project" value="UniProtKB-KW"/>
</dbReference>
<dbReference type="CDD" id="cd14066">
    <property type="entry name" value="STKc_IRAK"/>
    <property type="match status" value="1"/>
</dbReference>
<keyword evidence="10" id="KW-0472">Membrane</keyword>
<feature type="region of interest" description="Disordered" evidence="14">
    <location>
        <begin position="364"/>
        <end position="393"/>
    </location>
</feature>
<dbReference type="PANTHER" id="PTHR45621">
    <property type="entry name" value="OS01G0588500 PROTEIN-RELATED"/>
    <property type="match status" value="1"/>
</dbReference>
<accession>A0A835FX84</accession>
<dbReference type="OrthoDB" id="4062651at2759"/>
<feature type="domain" description="Protein kinase" evidence="15">
    <location>
        <begin position="75"/>
        <end position="359"/>
    </location>
</feature>
<evidence type="ECO:0000256" key="14">
    <source>
        <dbReference type="SAM" id="MobiDB-lite"/>
    </source>
</evidence>
<evidence type="ECO:0000256" key="11">
    <source>
        <dbReference type="ARBA" id="ARBA00054261"/>
    </source>
</evidence>
<dbReference type="InterPro" id="IPR017441">
    <property type="entry name" value="Protein_kinase_ATP_BS"/>
</dbReference>
<evidence type="ECO:0000256" key="10">
    <source>
        <dbReference type="ARBA" id="ARBA00023136"/>
    </source>
</evidence>
<dbReference type="PROSITE" id="PS50011">
    <property type="entry name" value="PROTEIN_KINASE_DOM"/>
    <property type="match status" value="1"/>
</dbReference>
<evidence type="ECO:0000256" key="7">
    <source>
        <dbReference type="ARBA" id="ARBA00022741"/>
    </source>
</evidence>
<evidence type="ECO:0000256" key="1">
    <source>
        <dbReference type="ARBA" id="ARBA00004236"/>
    </source>
</evidence>
<evidence type="ECO:0000256" key="3">
    <source>
        <dbReference type="ARBA" id="ARBA00012513"/>
    </source>
</evidence>
<dbReference type="Gramene" id="Dexi9B01G0047510.1">
    <property type="protein sequence ID" value="Dexi9B01G0047510.1:cds"/>
    <property type="gene ID" value="Dexi9B01G0047510"/>
</dbReference>
<dbReference type="Pfam" id="PF07714">
    <property type="entry name" value="PK_Tyr_Ser-Thr"/>
    <property type="match status" value="1"/>
</dbReference>
<name>A0A835FX84_9POAL</name>
<evidence type="ECO:0000256" key="2">
    <source>
        <dbReference type="ARBA" id="ARBA00008684"/>
    </source>
</evidence>
<proteinExistence type="inferred from homology"/>
<dbReference type="SUPFAM" id="SSF56112">
    <property type="entry name" value="Protein kinase-like (PK-like)"/>
    <property type="match status" value="1"/>
</dbReference>
<dbReference type="FunFam" id="3.30.200.20:FF:000228">
    <property type="entry name" value="Serine/threonine-protein kinase BIK1"/>
    <property type="match status" value="1"/>
</dbReference>
<keyword evidence="5 13" id="KW-0723">Serine/threonine-protein kinase</keyword>
<keyword evidence="7 12" id="KW-0547">Nucleotide-binding</keyword>
<feature type="compositionally biased region" description="Low complexity" evidence="14">
    <location>
        <begin position="18"/>
        <end position="36"/>
    </location>
</feature>
<sequence>MGNCCGSPDDAVVAAAAKPPTHPAKGGPAPAAWGKASDGGGAAAQEKGGGPGRVLEAPRLREFTLAELRVATKGFKPEMVLGEGGFGRVYKGWVNERTLNPAKSSAGVIVAVKKLNPESVQGLQEWQSEVNFLGRLSHPNLVRLLGYCGEDRELLLVYEFMIKGSLENHLFRRCSQEPLPWNTRLKIAIGAARGLAFLHSSEKQVIYRDFKASNILLDADFTAKLSDFGLAKNGPLAGRSHVTTRIIGTYGYAAPEYVATGHLYVKSDVYGFGVVLLELLTGLRAHDLNRPSHQQNLVDWARPFLAGRGKLTSLMDQRLGGQYPPKAALHAARLANRCLAGDPRSRPAMADVLAALEGIEAMQAPAGAKGSHRDLPPRPVSRPSPYRDSSMPR</sequence>
<comment type="subcellular location">
    <subcellularLocation>
        <location evidence="1">Cell membrane</location>
    </subcellularLocation>
</comment>
<dbReference type="InterPro" id="IPR011009">
    <property type="entry name" value="Kinase-like_dom_sf"/>
</dbReference>
<dbReference type="EC" id="2.7.11.1" evidence="3"/>
<evidence type="ECO:0000256" key="6">
    <source>
        <dbReference type="ARBA" id="ARBA00022679"/>
    </source>
</evidence>